<reference evidence="1" key="1">
    <citation type="submission" date="2020-07" db="EMBL/GenBank/DDBJ databases">
        <title>Multicomponent nature underlies the extraordinary mechanical properties of spider dragline silk.</title>
        <authorList>
            <person name="Kono N."/>
            <person name="Nakamura H."/>
            <person name="Mori M."/>
            <person name="Yoshida Y."/>
            <person name="Ohtoshi R."/>
            <person name="Malay A.D."/>
            <person name="Moran D.A.P."/>
            <person name="Tomita M."/>
            <person name="Numata K."/>
            <person name="Arakawa K."/>
        </authorList>
    </citation>
    <scope>NUCLEOTIDE SEQUENCE</scope>
</reference>
<keyword evidence="2" id="KW-1185">Reference proteome</keyword>
<dbReference type="EMBL" id="BMAO01023292">
    <property type="protein sequence ID" value="GFQ87813.1"/>
    <property type="molecule type" value="Genomic_DNA"/>
</dbReference>
<evidence type="ECO:0000313" key="1">
    <source>
        <dbReference type="EMBL" id="GFQ87813.1"/>
    </source>
</evidence>
<comment type="caution">
    <text evidence="1">The sequence shown here is derived from an EMBL/GenBank/DDBJ whole genome shotgun (WGS) entry which is preliminary data.</text>
</comment>
<gene>
    <name evidence="1" type="ORF">TNCT_617431</name>
</gene>
<evidence type="ECO:0000313" key="2">
    <source>
        <dbReference type="Proteomes" id="UP000887116"/>
    </source>
</evidence>
<proteinExistence type="predicted"/>
<sequence>MTPLATKLLQNGKLKYLKSVPLFRVITLTTDSTLRHLPVRLTSIIYLSTQMALGFELNRLGDTYPYLPCFTSASVIYSPFKDFVVKADTDFPLFWIQLGMASLDDLSDMEQSIIFEISNISPSTILV</sequence>
<dbReference type="Proteomes" id="UP000887116">
    <property type="component" value="Unassembled WGS sequence"/>
</dbReference>
<organism evidence="1 2">
    <name type="scientific">Trichonephila clavata</name>
    <name type="common">Joro spider</name>
    <name type="synonym">Nephila clavata</name>
    <dbReference type="NCBI Taxonomy" id="2740835"/>
    <lineage>
        <taxon>Eukaryota</taxon>
        <taxon>Metazoa</taxon>
        <taxon>Ecdysozoa</taxon>
        <taxon>Arthropoda</taxon>
        <taxon>Chelicerata</taxon>
        <taxon>Arachnida</taxon>
        <taxon>Araneae</taxon>
        <taxon>Araneomorphae</taxon>
        <taxon>Entelegynae</taxon>
        <taxon>Araneoidea</taxon>
        <taxon>Nephilidae</taxon>
        <taxon>Trichonephila</taxon>
    </lineage>
</organism>
<accession>A0A8X6KZA5</accession>
<dbReference type="AlphaFoldDB" id="A0A8X6KZA5"/>
<name>A0A8X6KZA5_TRICU</name>
<protein>
    <submittedName>
        <fullName evidence="1">Uncharacterized protein</fullName>
    </submittedName>
</protein>